<keyword evidence="5" id="KW-1185">Reference proteome</keyword>
<dbReference type="PANTHER" id="PTHR43877:SF1">
    <property type="entry name" value="ACETYLTRANSFERASE"/>
    <property type="match status" value="1"/>
</dbReference>
<keyword evidence="2" id="KW-0012">Acyltransferase</keyword>
<comment type="caution">
    <text evidence="4">The sequence shown here is derived from an EMBL/GenBank/DDBJ whole genome shotgun (WGS) entry which is preliminary data.</text>
</comment>
<evidence type="ECO:0000259" key="3">
    <source>
        <dbReference type="PROSITE" id="PS51186"/>
    </source>
</evidence>
<evidence type="ECO:0000256" key="1">
    <source>
        <dbReference type="ARBA" id="ARBA00022679"/>
    </source>
</evidence>
<dbReference type="SUPFAM" id="SSF55729">
    <property type="entry name" value="Acyl-CoA N-acyltransferases (Nat)"/>
    <property type="match status" value="1"/>
</dbReference>
<evidence type="ECO:0000256" key="2">
    <source>
        <dbReference type="ARBA" id="ARBA00023315"/>
    </source>
</evidence>
<dbReference type="PROSITE" id="PS51186">
    <property type="entry name" value="GNAT"/>
    <property type="match status" value="1"/>
</dbReference>
<sequence length="225" mass="23475">MRTGVEVSPAEPQDVEHLAGLCLRARSESSLASQICSADQGDVARQIGALTGAPGGVVLTARLEGTVVGLLLARVLGPSPFTEEVSLAVEAVYVDAAHRRRGVGHALMVGATHAARQAGAESVYAAPIPGARGMQRFFVRLGFTPAAAHRVVSTSALERRLAGDVAKGRVGALEDLIARRRRLRLDGQVGHVPDQVGQASRAVMSTQVSRAVQTRLSAESTTTTS</sequence>
<name>A0A0A0C2P9_9CELL</name>
<dbReference type="RefSeq" id="WP_035056281.1">
    <property type="nucleotide sequence ID" value="NZ_AXCZ01000002.1"/>
</dbReference>
<dbReference type="InterPro" id="IPR050832">
    <property type="entry name" value="Bact_Acetyltransf"/>
</dbReference>
<dbReference type="EMBL" id="AXCZ01000002">
    <property type="protein sequence ID" value="KGM14466.1"/>
    <property type="molecule type" value="Genomic_DNA"/>
</dbReference>
<dbReference type="Gene3D" id="3.40.630.30">
    <property type="match status" value="1"/>
</dbReference>
<dbReference type="Pfam" id="PF00583">
    <property type="entry name" value="Acetyltransf_1"/>
    <property type="match status" value="1"/>
</dbReference>
<dbReference type="AlphaFoldDB" id="A0A0A0C2P9"/>
<dbReference type="CDD" id="cd04301">
    <property type="entry name" value="NAT_SF"/>
    <property type="match status" value="1"/>
</dbReference>
<gene>
    <name evidence="4" type="ORF">N869_08755</name>
</gene>
<protein>
    <submittedName>
        <fullName evidence="4">GCN5 family acetyltransferase</fullName>
    </submittedName>
</protein>
<accession>A0A0A0C2P9</accession>
<dbReference type="GO" id="GO:0016747">
    <property type="term" value="F:acyltransferase activity, transferring groups other than amino-acyl groups"/>
    <property type="evidence" value="ECO:0007669"/>
    <property type="project" value="InterPro"/>
</dbReference>
<dbReference type="Proteomes" id="UP000054314">
    <property type="component" value="Unassembled WGS sequence"/>
</dbReference>
<dbReference type="PANTHER" id="PTHR43877">
    <property type="entry name" value="AMINOALKYLPHOSPHONATE N-ACETYLTRANSFERASE-RELATED-RELATED"/>
    <property type="match status" value="1"/>
</dbReference>
<feature type="domain" description="N-acetyltransferase" evidence="3">
    <location>
        <begin position="5"/>
        <end position="164"/>
    </location>
</feature>
<evidence type="ECO:0000313" key="5">
    <source>
        <dbReference type="Proteomes" id="UP000054314"/>
    </source>
</evidence>
<proteinExistence type="predicted"/>
<keyword evidence="1 4" id="KW-0808">Transferase</keyword>
<dbReference type="InterPro" id="IPR000182">
    <property type="entry name" value="GNAT_dom"/>
</dbReference>
<dbReference type="InterPro" id="IPR016181">
    <property type="entry name" value="Acyl_CoA_acyltransferase"/>
</dbReference>
<evidence type="ECO:0000313" key="4">
    <source>
        <dbReference type="EMBL" id="KGM14466.1"/>
    </source>
</evidence>
<organism evidence="4 5">
    <name type="scientific">Cellulomonas bogoriensis 69B4 = DSM 16987</name>
    <dbReference type="NCBI Taxonomy" id="1386082"/>
    <lineage>
        <taxon>Bacteria</taxon>
        <taxon>Bacillati</taxon>
        <taxon>Actinomycetota</taxon>
        <taxon>Actinomycetes</taxon>
        <taxon>Micrococcales</taxon>
        <taxon>Cellulomonadaceae</taxon>
        <taxon>Cellulomonas</taxon>
    </lineage>
</organism>
<reference evidence="4 5" key="1">
    <citation type="submission" date="2013-08" db="EMBL/GenBank/DDBJ databases">
        <title>Genome sequencing of Cellulomonas bogoriensis 69B4.</title>
        <authorList>
            <person name="Chen F."/>
            <person name="Li Y."/>
            <person name="Wang G."/>
        </authorList>
    </citation>
    <scope>NUCLEOTIDE SEQUENCE [LARGE SCALE GENOMIC DNA]</scope>
    <source>
        <strain evidence="4 5">69B4</strain>
    </source>
</reference>